<dbReference type="SMART" id="SM00248">
    <property type="entry name" value="ANK"/>
    <property type="match status" value="2"/>
</dbReference>
<name>A0A7S4IF68_9EUKA</name>
<dbReference type="GO" id="GO:0085020">
    <property type="term" value="P:protein K6-linked ubiquitination"/>
    <property type="evidence" value="ECO:0007669"/>
    <property type="project" value="TreeGrafter"/>
</dbReference>
<gene>
    <name evidence="5" type="ORF">VSP0166_LOCUS11662</name>
</gene>
<dbReference type="Pfam" id="PF12796">
    <property type="entry name" value="Ank_2"/>
    <property type="match status" value="1"/>
</dbReference>
<dbReference type="PANTHER" id="PTHR24171:SF8">
    <property type="entry name" value="BRCA1-ASSOCIATED RING DOMAIN PROTEIN 1"/>
    <property type="match status" value="1"/>
</dbReference>
<organism evidence="5">
    <name type="scientific">Vannella robusta</name>
    <dbReference type="NCBI Taxonomy" id="1487602"/>
    <lineage>
        <taxon>Eukaryota</taxon>
        <taxon>Amoebozoa</taxon>
        <taxon>Discosea</taxon>
        <taxon>Flabellinia</taxon>
        <taxon>Vannellidae</taxon>
        <taxon>Vannella</taxon>
    </lineage>
</organism>
<feature type="region of interest" description="Disordered" evidence="4">
    <location>
        <begin position="96"/>
        <end position="120"/>
    </location>
</feature>
<sequence length="120" mass="13287">MSGNDIEDFAWAVKTEDMNNVQTYVKQLGVNVRDQNQRTPMHWAADYGQVSVIEFLCKQADVDINPKDRFGITPLLAAVYENHEDAVKALLAHGADKTITGPSGETPKEAAEKDSIKQLL</sequence>
<proteinExistence type="predicted"/>
<evidence type="ECO:0000256" key="1">
    <source>
        <dbReference type="ARBA" id="ARBA00022737"/>
    </source>
</evidence>
<dbReference type="AlphaFoldDB" id="A0A7S4IF68"/>
<reference evidence="5" key="1">
    <citation type="submission" date="2021-01" db="EMBL/GenBank/DDBJ databases">
        <authorList>
            <person name="Corre E."/>
            <person name="Pelletier E."/>
            <person name="Niang G."/>
            <person name="Scheremetjew M."/>
            <person name="Finn R."/>
            <person name="Kale V."/>
            <person name="Holt S."/>
            <person name="Cochrane G."/>
            <person name="Meng A."/>
            <person name="Brown T."/>
            <person name="Cohen L."/>
        </authorList>
    </citation>
    <scope>NUCLEOTIDE SEQUENCE</scope>
    <source>
        <strain evidence="5">DIVA3 518/3/11/1/6</strain>
    </source>
</reference>
<dbReference type="PANTHER" id="PTHR24171">
    <property type="entry name" value="ANKYRIN REPEAT DOMAIN-CONTAINING PROTEIN 39-RELATED"/>
    <property type="match status" value="1"/>
</dbReference>
<dbReference type="PRINTS" id="PR01415">
    <property type="entry name" value="ANKYRIN"/>
</dbReference>
<evidence type="ECO:0008006" key="6">
    <source>
        <dbReference type="Google" id="ProtNLM"/>
    </source>
</evidence>
<evidence type="ECO:0000313" key="5">
    <source>
        <dbReference type="EMBL" id="CAE2227379.1"/>
    </source>
</evidence>
<dbReference type="PROSITE" id="PS50088">
    <property type="entry name" value="ANK_REPEAT"/>
    <property type="match status" value="1"/>
</dbReference>
<dbReference type="PROSITE" id="PS50297">
    <property type="entry name" value="ANK_REP_REGION"/>
    <property type="match status" value="1"/>
</dbReference>
<dbReference type="GO" id="GO:0004842">
    <property type="term" value="F:ubiquitin-protein transferase activity"/>
    <property type="evidence" value="ECO:0007669"/>
    <property type="project" value="TreeGrafter"/>
</dbReference>
<dbReference type="Gene3D" id="1.25.40.20">
    <property type="entry name" value="Ankyrin repeat-containing domain"/>
    <property type="match status" value="1"/>
</dbReference>
<dbReference type="InterPro" id="IPR002110">
    <property type="entry name" value="Ankyrin_rpt"/>
</dbReference>
<feature type="compositionally biased region" description="Basic and acidic residues" evidence="4">
    <location>
        <begin position="106"/>
        <end position="120"/>
    </location>
</feature>
<evidence type="ECO:0000256" key="3">
    <source>
        <dbReference type="PROSITE-ProRule" id="PRU00023"/>
    </source>
</evidence>
<dbReference type="SUPFAM" id="SSF48403">
    <property type="entry name" value="Ankyrin repeat"/>
    <property type="match status" value="1"/>
</dbReference>
<evidence type="ECO:0000256" key="4">
    <source>
        <dbReference type="SAM" id="MobiDB-lite"/>
    </source>
</evidence>
<keyword evidence="2 3" id="KW-0040">ANK repeat</keyword>
<dbReference type="InterPro" id="IPR036770">
    <property type="entry name" value="Ankyrin_rpt-contain_sf"/>
</dbReference>
<keyword evidence="1" id="KW-0677">Repeat</keyword>
<protein>
    <recommendedName>
        <fullName evidence="6">Myotrophin</fullName>
    </recommendedName>
</protein>
<accession>A0A7S4IF68</accession>
<feature type="repeat" description="ANK" evidence="3">
    <location>
        <begin position="70"/>
        <end position="102"/>
    </location>
</feature>
<evidence type="ECO:0000256" key="2">
    <source>
        <dbReference type="ARBA" id="ARBA00023043"/>
    </source>
</evidence>
<dbReference type="EMBL" id="HBKP01016459">
    <property type="protein sequence ID" value="CAE2227379.1"/>
    <property type="molecule type" value="Transcribed_RNA"/>
</dbReference>